<accession>A0A137REW9</accession>
<dbReference type="NCBIfam" id="TIGR03517">
    <property type="entry name" value="GldM_gliding"/>
    <property type="match status" value="1"/>
</dbReference>
<dbReference type="Pfam" id="PF21602">
    <property type="entry name" value="GldM_3rd"/>
    <property type="match status" value="1"/>
</dbReference>
<feature type="domain" description="Gliding motility-associated protein GldM C-terminal" evidence="1">
    <location>
        <begin position="419"/>
        <end position="522"/>
    </location>
</feature>
<reference evidence="5 6" key="2">
    <citation type="journal article" date="2016" name="Int. J. Syst. Evol. Microbiol.">
        <title>Vitellibacter aquimaris sp. nov., a marine bacterium isolated from seawater.</title>
        <authorList>
            <person name="Thevarajoo S."/>
            <person name="Selvaratnam C."/>
            <person name="Goh K.M."/>
            <person name="Hong K.W."/>
            <person name="Chan X.Y."/>
            <person name="Chan K.G."/>
            <person name="Chong C.S."/>
        </authorList>
    </citation>
    <scope>NUCLEOTIDE SEQUENCE [LARGE SCALE GENOMIC DNA]</scope>
    <source>
        <strain evidence="5 6">D-24</strain>
    </source>
</reference>
<dbReference type="Pfam" id="PF12081">
    <property type="entry name" value="GldM_1st"/>
    <property type="match status" value="1"/>
</dbReference>
<dbReference type="Proteomes" id="UP000070138">
    <property type="component" value="Unassembled WGS sequence"/>
</dbReference>
<reference evidence="6" key="1">
    <citation type="submission" date="2014-10" db="EMBL/GenBank/DDBJ databases">
        <title>Genome sequencing of Vitellibacter sp. D-24.</title>
        <authorList>
            <person name="Thevarajoo S."/>
            <person name="Selvaratnam C."/>
            <person name="Goh K.M."/>
            <person name="Chong C.S."/>
        </authorList>
    </citation>
    <scope>NUCLEOTIDE SEQUENCE [LARGE SCALE GENOMIC DNA]</scope>
    <source>
        <strain evidence="6">D-24</strain>
    </source>
</reference>
<dbReference type="Pfam" id="PF21601">
    <property type="entry name" value="GldM_2nd"/>
    <property type="match status" value="1"/>
</dbReference>
<feature type="domain" description="Gliding motility-associated protein GldM first immunoglobulin-like" evidence="3">
    <location>
        <begin position="229"/>
        <end position="332"/>
    </location>
</feature>
<evidence type="ECO:0000259" key="1">
    <source>
        <dbReference type="Pfam" id="PF12080"/>
    </source>
</evidence>
<name>A0A137REW9_9FLAO</name>
<comment type="caution">
    <text evidence="5">The sequence shown here is derived from an EMBL/GenBank/DDBJ whole genome shotgun (WGS) entry which is preliminary data.</text>
</comment>
<feature type="domain" description="Gliding motility-associated protein GldM second immunoglobulin-like" evidence="4">
    <location>
        <begin position="337"/>
        <end position="416"/>
    </location>
</feature>
<dbReference type="InterPro" id="IPR048405">
    <property type="entry name" value="GldM_Ig-like-1"/>
</dbReference>
<dbReference type="InterPro" id="IPR048406">
    <property type="entry name" value="GldM_Ig-like-2"/>
</dbReference>
<dbReference type="Pfam" id="PF12080">
    <property type="entry name" value="GldM_4th"/>
    <property type="match status" value="1"/>
</dbReference>
<dbReference type="InterPro" id="IPR022719">
    <property type="entry name" value="Motility-assoc_prot_GldM_C"/>
</dbReference>
<sequence>MAGGKLSPRQKMINLMYLVFIAMLALNMSKEVLSAFGLLNEKISDANVATSQRNTAFMEGLAIKASDEPAQYAAVEAKAKEISQISDEYDAYLTTLKSASLENIEDPTDYEVMDKPDYFNNLFFTGDKYKEGGQEFLNKMDEYRTKMIAVLSDTALAKVAGIEDIKKSIEANFSTAPVTNRDGKEVAWLNYNYEGFPLVASLTKLTQIQADIKTTKSEVLQRMLAGQQAAALSFSNYSTLLETSKSAYYSGEKFDGAIVLGRTDESTKPKRAELTLDGRKLVEGTDYTFEGGKVKLNVSAGSPGDHKIEGILYYGEGGEETEVEVNRSFATISLPNSAVIAADKMNVVYRGVDNPMTVSIPGIPDNKVNASAPGLSRVSGSKYVMRPGSGRTVTISATGTLPDGKPVGSKSEFRIKDIPPPVGAIRGETGIVRMERGGLEISSVSAVLPDFDFDVNLNVTGFSFKVSGQPTVRVNGTKLDGAAKGALRRAGRGETVQIFDINANVAGSGVMLKKTSPVIIELTN</sequence>
<dbReference type="OrthoDB" id="1490890at2"/>
<evidence type="ECO:0000259" key="4">
    <source>
        <dbReference type="Pfam" id="PF21602"/>
    </source>
</evidence>
<evidence type="ECO:0000259" key="2">
    <source>
        <dbReference type="Pfam" id="PF12081"/>
    </source>
</evidence>
<feature type="domain" description="Gliding motility-associated protein GldM N-terminal" evidence="2">
    <location>
        <begin position="31"/>
        <end position="225"/>
    </location>
</feature>
<dbReference type="InterPro" id="IPR019859">
    <property type="entry name" value="Motility-assoc_prot_GldM"/>
</dbReference>
<gene>
    <name evidence="5" type="ORF">LS48_13715</name>
</gene>
<dbReference type="InterPro" id="IPR022720">
    <property type="entry name" value="Motility-assoc_prot_GldM_N"/>
</dbReference>
<evidence type="ECO:0000313" key="6">
    <source>
        <dbReference type="Proteomes" id="UP000070138"/>
    </source>
</evidence>
<keyword evidence="6" id="KW-1185">Reference proteome</keyword>
<proteinExistence type="predicted"/>
<dbReference type="PATRIC" id="fig|1548749.3.peg.2865"/>
<dbReference type="AlphaFoldDB" id="A0A137REW9"/>
<protein>
    <submittedName>
        <fullName evidence="5">Gliding motility protein GldM</fullName>
    </submittedName>
</protein>
<dbReference type="EMBL" id="JRWG01000012">
    <property type="protein sequence ID" value="KXN98037.1"/>
    <property type="molecule type" value="Genomic_DNA"/>
</dbReference>
<evidence type="ECO:0000313" key="5">
    <source>
        <dbReference type="EMBL" id="KXN98037.1"/>
    </source>
</evidence>
<dbReference type="STRING" id="1548749.LS48_13715"/>
<organism evidence="5 6">
    <name type="scientific">Aequorivita aquimaris</name>
    <dbReference type="NCBI Taxonomy" id="1548749"/>
    <lineage>
        <taxon>Bacteria</taxon>
        <taxon>Pseudomonadati</taxon>
        <taxon>Bacteroidota</taxon>
        <taxon>Flavobacteriia</taxon>
        <taxon>Flavobacteriales</taxon>
        <taxon>Flavobacteriaceae</taxon>
        <taxon>Aequorivita</taxon>
    </lineage>
</organism>
<evidence type="ECO:0000259" key="3">
    <source>
        <dbReference type="Pfam" id="PF21601"/>
    </source>
</evidence>
<dbReference type="RefSeq" id="WP_062623064.1">
    <property type="nucleotide sequence ID" value="NZ_JRWG01000012.1"/>
</dbReference>